<evidence type="ECO:0000256" key="2">
    <source>
        <dbReference type="SAM" id="Phobius"/>
    </source>
</evidence>
<keyword evidence="2" id="KW-0812">Transmembrane</keyword>
<dbReference type="PANTHER" id="PTHR38043:SF1">
    <property type="entry name" value="PROTEIN HEMX"/>
    <property type="match status" value="1"/>
</dbReference>
<feature type="compositionally biased region" description="Polar residues" evidence="1">
    <location>
        <begin position="7"/>
        <end position="28"/>
    </location>
</feature>
<evidence type="ECO:0000313" key="4">
    <source>
        <dbReference type="Proteomes" id="UP000292544"/>
    </source>
</evidence>
<protein>
    <submittedName>
        <fullName evidence="3">Heme biosynthesis operon protein HemX</fullName>
    </submittedName>
</protein>
<dbReference type="InterPro" id="IPR007470">
    <property type="entry name" value="HemX"/>
</dbReference>
<sequence>MAEQENNKNIQPDADTSSAKAESTTPSPAKTEPQPKAAAVSKAATNSPAKSRLAQLALLLSVIAIALLLFISYHLYQRGHDAGTDIAELKSKALQQQLQLDKMQPLNQLSAKIGALKLDWDGRFERQSVEMDRLSNTLLSLASRQPSDWLLAETNYLVRLAGHKLWLEHDVTTSLMLLREADQRLAELQDPSLIPLRADLAKDMAALKALPDLDRSEIALTLSALTSQVTELPLKGVVLPDLDEAIAENRLSHSPEDWKDNLIKTWHSFADDFITIRKRTDDVEPLLAPDQRWYLQENLRAKLMLAQLALFREQQGVYQDALATAHEWINTYFIDDSDLGKSMQAELLALQKHNIEPSYPEDFMVRQPLERILEKRLKSLLQSDAPVQQGKAVVTEPPPVAVKPTDEAAPEESPEAQAQPQQEIPANEVPAADSADKGEQI</sequence>
<gene>
    <name evidence="3" type="ORF">EXY25_16905</name>
</gene>
<feature type="region of interest" description="Disordered" evidence="1">
    <location>
        <begin position="388"/>
        <end position="441"/>
    </location>
</feature>
<evidence type="ECO:0000313" key="3">
    <source>
        <dbReference type="EMBL" id="TAA40985.1"/>
    </source>
</evidence>
<reference evidence="4" key="1">
    <citation type="submission" date="2019-02" db="EMBL/GenBank/DDBJ databases">
        <title>Draft genome sequence of Muricauda sp. 176CP4-71.</title>
        <authorList>
            <person name="Park J.-S."/>
        </authorList>
    </citation>
    <scope>NUCLEOTIDE SEQUENCE [LARGE SCALE GENOMIC DNA]</scope>
    <source>
        <strain evidence="4">176GS2-150</strain>
    </source>
</reference>
<keyword evidence="2" id="KW-1133">Transmembrane helix</keyword>
<feature type="region of interest" description="Disordered" evidence="1">
    <location>
        <begin position="1"/>
        <end position="45"/>
    </location>
</feature>
<keyword evidence="4" id="KW-1185">Reference proteome</keyword>
<dbReference type="Proteomes" id="UP000292544">
    <property type="component" value="Unassembled WGS sequence"/>
</dbReference>
<dbReference type="PANTHER" id="PTHR38043">
    <property type="entry name" value="PROTEIN HEMX"/>
    <property type="match status" value="1"/>
</dbReference>
<organism evidence="3 4">
    <name type="scientific">Corallincola spongiicola</name>
    <dbReference type="NCBI Taxonomy" id="2520508"/>
    <lineage>
        <taxon>Bacteria</taxon>
        <taxon>Pseudomonadati</taxon>
        <taxon>Pseudomonadota</taxon>
        <taxon>Gammaproteobacteria</taxon>
        <taxon>Alteromonadales</taxon>
        <taxon>Psychromonadaceae</taxon>
        <taxon>Corallincola</taxon>
    </lineage>
</organism>
<feature type="transmembrane region" description="Helical" evidence="2">
    <location>
        <begin position="56"/>
        <end position="76"/>
    </location>
</feature>
<proteinExistence type="predicted"/>
<name>A0ABY1WKW5_9GAMM</name>
<feature type="compositionally biased region" description="Low complexity" evidence="1">
    <location>
        <begin position="415"/>
        <end position="426"/>
    </location>
</feature>
<dbReference type="RefSeq" id="WP_130567787.1">
    <property type="nucleotide sequence ID" value="NZ_SHLY01000008.1"/>
</dbReference>
<accession>A0ABY1WKW5</accession>
<dbReference type="EMBL" id="SHLY01000008">
    <property type="protein sequence ID" value="TAA40985.1"/>
    <property type="molecule type" value="Genomic_DNA"/>
</dbReference>
<comment type="caution">
    <text evidence="3">The sequence shown here is derived from an EMBL/GenBank/DDBJ whole genome shotgun (WGS) entry which is preliminary data.</text>
</comment>
<keyword evidence="2" id="KW-0472">Membrane</keyword>
<dbReference type="Pfam" id="PF04375">
    <property type="entry name" value="HemX"/>
    <property type="match status" value="1"/>
</dbReference>
<evidence type="ECO:0000256" key="1">
    <source>
        <dbReference type="SAM" id="MobiDB-lite"/>
    </source>
</evidence>